<dbReference type="InParanoid" id="A0A3M0BXW6"/>
<dbReference type="PANTHER" id="PTHR34129:SF1">
    <property type="entry name" value="DUF952 DOMAIN-CONTAINING PROTEIN"/>
    <property type="match status" value="1"/>
</dbReference>
<organism evidence="1 2">
    <name type="scientific">Eilatimonas milleporae</name>
    <dbReference type="NCBI Taxonomy" id="911205"/>
    <lineage>
        <taxon>Bacteria</taxon>
        <taxon>Pseudomonadati</taxon>
        <taxon>Pseudomonadota</taxon>
        <taxon>Alphaproteobacteria</taxon>
        <taxon>Kordiimonadales</taxon>
        <taxon>Kordiimonadaceae</taxon>
        <taxon>Eilatimonas</taxon>
    </lineage>
</organism>
<comment type="caution">
    <text evidence="1">The sequence shown here is derived from an EMBL/GenBank/DDBJ whole genome shotgun (WGS) entry which is preliminary data.</text>
</comment>
<name>A0A3M0BXW6_9PROT</name>
<dbReference type="PANTHER" id="PTHR34129">
    <property type="entry name" value="BLR1139 PROTEIN"/>
    <property type="match status" value="1"/>
</dbReference>
<proteinExistence type="predicted"/>
<evidence type="ECO:0000313" key="2">
    <source>
        <dbReference type="Proteomes" id="UP000271227"/>
    </source>
</evidence>
<sequence length="142" mass="15715">MTGHASRQTETDPQTQVVFKILRPREWTDFCTSGRFEGSPDDQRDGFIHLSARDQVAGTLAKYFAGEDELRLLAISTHHLPANSLKWEPSRGGALFPHLYTVLYSDTVIGESAIARLPDGRHDIPDHILLLGCGDTGEDTGR</sequence>
<dbReference type="InterPro" id="IPR009297">
    <property type="entry name" value="DUF952"/>
</dbReference>
<accession>A0A3M0BXW6</accession>
<dbReference type="EMBL" id="REFR01000015">
    <property type="protein sequence ID" value="RMB01882.1"/>
    <property type="molecule type" value="Genomic_DNA"/>
</dbReference>
<dbReference type="OrthoDB" id="9799937at2"/>
<keyword evidence="2" id="KW-1185">Reference proteome</keyword>
<evidence type="ECO:0000313" key="1">
    <source>
        <dbReference type="EMBL" id="RMB01882.1"/>
    </source>
</evidence>
<protein>
    <submittedName>
        <fullName evidence="1">Uncharacterized protein (DUF952 family)</fullName>
    </submittedName>
</protein>
<dbReference type="Proteomes" id="UP000271227">
    <property type="component" value="Unassembled WGS sequence"/>
</dbReference>
<reference evidence="1 2" key="1">
    <citation type="submission" date="2018-10" db="EMBL/GenBank/DDBJ databases">
        <title>Genomic Encyclopedia of Archaeal and Bacterial Type Strains, Phase II (KMG-II): from individual species to whole genera.</title>
        <authorList>
            <person name="Goeker M."/>
        </authorList>
    </citation>
    <scope>NUCLEOTIDE SEQUENCE [LARGE SCALE GENOMIC DNA]</scope>
    <source>
        <strain evidence="1 2">DSM 25217</strain>
    </source>
</reference>
<gene>
    <name evidence="1" type="ORF">BXY39_3390</name>
</gene>
<dbReference type="SUPFAM" id="SSF56399">
    <property type="entry name" value="ADP-ribosylation"/>
    <property type="match status" value="1"/>
</dbReference>
<dbReference type="Pfam" id="PF06108">
    <property type="entry name" value="DUF952"/>
    <property type="match status" value="1"/>
</dbReference>
<dbReference type="RefSeq" id="WP_121940196.1">
    <property type="nucleotide sequence ID" value="NZ_REFR01000015.1"/>
</dbReference>
<dbReference type="AlphaFoldDB" id="A0A3M0BXW6"/>
<dbReference type="Gene3D" id="3.20.170.20">
    <property type="entry name" value="Protein of unknown function DUF952"/>
    <property type="match status" value="1"/>
</dbReference>